<dbReference type="PANTHER" id="PTHR30204">
    <property type="entry name" value="REDOX-CYCLING DRUG-SENSING TRANSCRIPTIONAL ACTIVATOR SOXR"/>
    <property type="match status" value="1"/>
</dbReference>
<protein>
    <submittedName>
        <fullName evidence="3">MerR family transcriptional regulator</fullName>
    </submittedName>
</protein>
<reference evidence="3 4" key="1">
    <citation type="submission" date="2020-05" db="EMBL/GenBank/DDBJ databases">
        <title>MicrobeNet Type strains.</title>
        <authorList>
            <person name="Nicholson A.C."/>
        </authorList>
    </citation>
    <scope>NUCLEOTIDE SEQUENCE [LARGE SCALE GENOMIC DNA]</scope>
    <source>
        <strain evidence="3 4">JCM 3224</strain>
    </source>
</reference>
<dbReference type="InterPro" id="IPR000551">
    <property type="entry name" value="MerR-type_HTH_dom"/>
</dbReference>
<dbReference type="GO" id="GO:0003700">
    <property type="term" value="F:DNA-binding transcription factor activity"/>
    <property type="evidence" value="ECO:0007669"/>
    <property type="project" value="InterPro"/>
</dbReference>
<accession>A0A849BXE4</accession>
<sequence length="236" mass="26218">MPRYSRAQLADLSGVPARTIRYYHSLGVLPKPGRAGKEAVYAEEHVRRLRDIAAMQARGLRLDAIREVLATEAVSTDWRAVFDPRQPLSGEPPVVMSDEQDVVMSDAELTDLLGDRRAEIFDDLLAAQYLEPDGDRWRIPDLPMLKGALILYDVGTDITLAGALRKLIRAHMAELADDIARTFRDAAATSYGGEGIGTDLMRFRDRFRAAAWEVGGATLADEIERAVREVDAEPER</sequence>
<dbReference type="Pfam" id="PF13411">
    <property type="entry name" value="MerR_1"/>
    <property type="match status" value="1"/>
</dbReference>
<dbReference type="SUPFAM" id="SSF46955">
    <property type="entry name" value="Putative DNA-binding domain"/>
    <property type="match status" value="1"/>
</dbReference>
<dbReference type="SMART" id="SM00422">
    <property type="entry name" value="HTH_MERR"/>
    <property type="match status" value="1"/>
</dbReference>
<dbReference type="RefSeq" id="WP_067519930.1">
    <property type="nucleotide sequence ID" value="NZ_JABELX010000001.1"/>
</dbReference>
<name>A0A849BXE4_9NOCA</name>
<evidence type="ECO:0000313" key="3">
    <source>
        <dbReference type="EMBL" id="NNH68785.1"/>
    </source>
</evidence>
<dbReference type="GO" id="GO:0003677">
    <property type="term" value="F:DNA binding"/>
    <property type="evidence" value="ECO:0007669"/>
    <property type="project" value="UniProtKB-KW"/>
</dbReference>
<dbReference type="InterPro" id="IPR009061">
    <property type="entry name" value="DNA-bd_dom_put_sf"/>
</dbReference>
<keyword evidence="4" id="KW-1185">Reference proteome</keyword>
<dbReference type="Proteomes" id="UP000586827">
    <property type="component" value="Unassembled WGS sequence"/>
</dbReference>
<organism evidence="3 4">
    <name type="scientific">Nocardia uniformis</name>
    <dbReference type="NCBI Taxonomy" id="53432"/>
    <lineage>
        <taxon>Bacteria</taxon>
        <taxon>Bacillati</taxon>
        <taxon>Actinomycetota</taxon>
        <taxon>Actinomycetes</taxon>
        <taxon>Mycobacteriales</taxon>
        <taxon>Nocardiaceae</taxon>
        <taxon>Nocardia</taxon>
    </lineage>
</organism>
<evidence type="ECO:0000259" key="2">
    <source>
        <dbReference type="PROSITE" id="PS50937"/>
    </source>
</evidence>
<feature type="domain" description="HTH merR-type" evidence="2">
    <location>
        <begin position="3"/>
        <end position="71"/>
    </location>
</feature>
<proteinExistence type="predicted"/>
<dbReference type="PANTHER" id="PTHR30204:SF93">
    <property type="entry name" value="HTH MERR-TYPE DOMAIN-CONTAINING PROTEIN"/>
    <property type="match status" value="1"/>
</dbReference>
<gene>
    <name evidence="3" type="ORF">HLB23_02660</name>
</gene>
<evidence type="ECO:0000313" key="4">
    <source>
        <dbReference type="Proteomes" id="UP000586827"/>
    </source>
</evidence>
<dbReference type="AlphaFoldDB" id="A0A849BXE4"/>
<dbReference type="EMBL" id="JABELX010000001">
    <property type="protein sequence ID" value="NNH68785.1"/>
    <property type="molecule type" value="Genomic_DNA"/>
</dbReference>
<evidence type="ECO:0000256" key="1">
    <source>
        <dbReference type="ARBA" id="ARBA00023125"/>
    </source>
</evidence>
<dbReference type="Gene3D" id="1.10.1660.10">
    <property type="match status" value="1"/>
</dbReference>
<keyword evidence="1" id="KW-0238">DNA-binding</keyword>
<dbReference type="PROSITE" id="PS50937">
    <property type="entry name" value="HTH_MERR_2"/>
    <property type="match status" value="1"/>
</dbReference>
<dbReference type="InterPro" id="IPR047057">
    <property type="entry name" value="MerR_fam"/>
</dbReference>
<comment type="caution">
    <text evidence="3">The sequence shown here is derived from an EMBL/GenBank/DDBJ whole genome shotgun (WGS) entry which is preliminary data.</text>
</comment>